<accession>A0A831WRT1</accession>
<dbReference type="InterPro" id="IPR007730">
    <property type="entry name" value="SPOR-like_dom"/>
</dbReference>
<comment type="caution">
    <text evidence="2">The sequence shown here is derived from an EMBL/GenBank/DDBJ whole genome shotgun (WGS) entry which is preliminary data.</text>
</comment>
<feature type="domain" description="SPOR" evidence="1">
    <location>
        <begin position="113"/>
        <end position="185"/>
    </location>
</feature>
<dbReference type="Proteomes" id="UP000886335">
    <property type="component" value="Unassembled WGS sequence"/>
</dbReference>
<dbReference type="PROSITE" id="PS51724">
    <property type="entry name" value="SPOR"/>
    <property type="match status" value="1"/>
</dbReference>
<name>A0A831WRT1_PROAE</name>
<evidence type="ECO:0000259" key="1">
    <source>
        <dbReference type="PROSITE" id="PS51724"/>
    </source>
</evidence>
<dbReference type="InterPro" id="IPR036680">
    <property type="entry name" value="SPOR-like_sf"/>
</dbReference>
<dbReference type="SUPFAM" id="SSF110997">
    <property type="entry name" value="Sporulation related repeat"/>
    <property type="match status" value="1"/>
</dbReference>
<gene>
    <name evidence="2" type="ORF">ENN50_04965</name>
</gene>
<dbReference type="Pfam" id="PF05036">
    <property type="entry name" value="SPOR"/>
    <property type="match status" value="1"/>
</dbReference>
<evidence type="ECO:0000313" key="2">
    <source>
        <dbReference type="EMBL" id="HED31030.1"/>
    </source>
</evidence>
<reference evidence="2" key="1">
    <citation type="journal article" date="2020" name="mSystems">
        <title>Genome- and Community-Level Interaction Insights into Carbon Utilization and Element Cycling Functions of Hydrothermarchaeota in Hydrothermal Sediment.</title>
        <authorList>
            <person name="Zhou Z."/>
            <person name="Liu Y."/>
            <person name="Xu W."/>
            <person name="Pan J."/>
            <person name="Luo Z.H."/>
            <person name="Li M."/>
        </authorList>
    </citation>
    <scope>NUCLEOTIDE SEQUENCE [LARGE SCALE GENOMIC DNA]</scope>
    <source>
        <strain evidence="2">SpSt-1181</strain>
    </source>
</reference>
<proteinExistence type="predicted"/>
<dbReference type="GO" id="GO:0042834">
    <property type="term" value="F:peptidoglycan binding"/>
    <property type="evidence" value="ECO:0007669"/>
    <property type="project" value="InterPro"/>
</dbReference>
<sequence>MHLLRTTSFAILLAGLLFPVGLQAQSPRSQSRIILDYVEQDKVYLLENLRSRITKKSEKTVVEALLAEDGPKAAKLFLMQLENYPDPALDALSRMRLNAYREALGQNNTMADLSQTSGFILQFGSFGSYDNAREMADRIGTSIPVSIFRENGLHKIRSSNTFSSRREAERAAATLPYNSFVMEQR</sequence>
<organism evidence="2">
    <name type="scientific">Prosthecochloris aestuarii</name>
    <dbReference type="NCBI Taxonomy" id="1102"/>
    <lineage>
        <taxon>Bacteria</taxon>
        <taxon>Pseudomonadati</taxon>
        <taxon>Chlorobiota</taxon>
        <taxon>Chlorobiia</taxon>
        <taxon>Chlorobiales</taxon>
        <taxon>Chlorobiaceae</taxon>
        <taxon>Prosthecochloris</taxon>
    </lineage>
</organism>
<dbReference type="EMBL" id="DSBW01000114">
    <property type="protein sequence ID" value="HED31030.1"/>
    <property type="molecule type" value="Genomic_DNA"/>
</dbReference>
<dbReference type="Gene3D" id="3.30.70.1070">
    <property type="entry name" value="Sporulation related repeat"/>
    <property type="match status" value="1"/>
</dbReference>
<dbReference type="AlphaFoldDB" id="A0A831WRT1"/>
<protein>
    <submittedName>
        <fullName evidence="2">SPOR domain-containing protein</fullName>
    </submittedName>
</protein>